<dbReference type="GO" id="GO:0009103">
    <property type="term" value="P:lipopolysaccharide biosynthetic process"/>
    <property type="evidence" value="ECO:0007669"/>
    <property type="project" value="TreeGrafter"/>
</dbReference>
<gene>
    <name evidence="4" type="ORF">SAMN05216323_102517</name>
</gene>
<dbReference type="PANTHER" id="PTHR46401:SF2">
    <property type="entry name" value="GLYCOSYLTRANSFERASE WBBK-RELATED"/>
    <property type="match status" value="1"/>
</dbReference>
<dbReference type="CDD" id="cd03809">
    <property type="entry name" value="GT4_MtfB-like"/>
    <property type="match status" value="1"/>
</dbReference>
<evidence type="ECO:0000313" key="5">
    <source>
        <dbReference type="Proteomes" id="UP000199452"/>
    </source>
</evidence>
<dbReference type="STRING" id="1640674.SAMN05216323_102517"/>
<dbReference type="InterPro" id="IPR001296">
    <property type="entry name" value="Glyco_trans_1"/>
</dbReference>
<dbReference type="Pfam" id="PF00534">
    <property type="entry name" value="Glycos_transf_1"/>
    <property type="match status" value="1"/>
</dbReference>
<sequence length="381" mass="43471">MQIAVNTRLLLSNKLEGIGWFTFETLRRIVQKHPEHHFYFLFDRQFSPEFIFGPNVTPVVLGPQSRHPLLWYIWFEFSVARFLKKNKIDLFISPDGYLPLTTKVPTIAVIHDINFAHQPEGLPKLTAWYYNYFFPKFAHKATRIVTVSEYSKTDIVETYSVAPHKVIVAYNGANSDYMPLDGKQIAEVRRELTGGSPYFMFVGAFSPRKNVVGLLQAFDQFRMQHVDGFKLVLVGERLFKTNDMERAYKSMTFKEDVVFTGRLNVERLKLVMGAAAGLVFVPFFEGFGIPLLEAMRCNVPIVSSNKTSMPEVTGEAALLVDPYNIKEIASAMVYLVETEGLAEELAVKGMARSKHFSWDITAQKLWEAVEIVDKQRSETNA</sequence>
<evidence type="ECO:0000259" key="3">
    <source>
        <dbReference type="Pfam" id="PF13439"/>
    </source>
</evidence>
<keyword evidence="5" id="KW-1185">Reference proteome</keyword>
<feature type="domain" description="Glycosyltransferase subfamily 4-like N-terminal" evidence="3">
    <location>
        <begin position="17"/>
        <end position="176"/>
    </location>
</feature>
<dbReference type="InterPro" id="IPR028098">
    <property type="entry name" value="Glyco_trans_4-like_N"/>
</dbReference>
<dbReference type="PANTHER" id="PTHR46401">
    <property type="entry name" value="GLYCOSYLTRANSFERASE WBBK-RELATED"/>
    <property type="match status" value="1"/>
</dbReference>
<dbReference type="GO" id="GO:0016757">
    <property type="term" value="F:glycosyltransferase activity"/>
    <property type="evidence" value="ECO:0007669"/>
    <property type="project" value="InterPro"/>
</dbReference>
<organism evidence="4 5">
    <name type="scientific">Williamwhitmania taraxaci</name>
    <dbReference type="NCBI Taxonomy" id="1640674"/>
    <lineage>
        <taxon>Bacteria</taxon>
        <taxon>Pseudomonadati</taxon>
        <taxon>Bacteroidota</taxon>
        <taxon>Bacteroidia</taxon>
        <taxon>Bacteroidales</taxon>
        <taxon>Williamwhitmaniaceae</taxon>
        <taxon>Williamwhitmania</taxon>
    </lineage>
</organism>
<evidence type="ECO:0000313" key="4">
    <source>
        <dbReference type="EMBL" id="SDC30718.1"/>
    </source>
</evidence>
<proteinExistence type="predicted"/>
<dbReference type="OrthoDB" id="9801609at2"/>
<dbReference type="Gene3D" id="3.40.50.2000">
    <property type="entry name" value="Glycogen Phosphorylase B"/>
    <property type="match status" value="2"/>
</dbReference>
<dbReference type="SUPFAM" id="SSF53756">
    <property type="entry name" value="UDP-Glycosyltransferase/glycogen phosphorylase"/>
    <property type="match status" value="1"/>
</dbReference>
<keyword evidence="1 4" id="KW-0808">Transferase</keyword>
<accession>A0A1G6KIR3</accession>
<dbReference type="EMBL" id="FMYP01000025">
    <property type="protein sequence ID" value="SDC30718.1"/>
    <property type="molecule type" value="Genomic_DNA"/>
</dbReference>
<dbReference type="Pfam" id="PF13439">
    <property type="entry name" value="Glyco_transf_4"/>
    <property type="match status" value="1"/>
</dbReference>
<feature type="domain" description="Glycosyl transferase family 1" evidence="2">
    <location>
        <begin position="193"/>
        <end position="346"/>
    </location>
</feature>
<evidence type="ECO:0000259" key="2">
    <source>
        <dbReference type="Pfam" id="PF00534"/>
    </source>
</evidence>
<protein>
    <submittedName>
        <fullName evidence="4">Glycosyltransferase involved in cell wall bisynthesis</fullName>
    </submittedName>
</protein>
<reference evidence="4 5" key="1">
    <citation type="submission" date="2016-09" db="EMBL/GenBank/DDBJ databases">
        <authorList>
            <person name="Capua I."/>
            <person name="De Benedictis P."/>
            <person name="Joannis T."/>
            <person name="Lombin L.H."/>
            <person name="Cattoli G."/>
        </authorList>
    </citation>
    <scope>NUCLEOTIDE SEQUENCE [LARGE SCALE GENOMIC DNA]</scope>
    <source>
        <strain evidence="4 5">A7P-90m</strain>
    </source>
</reference>
<evidence type="ECO:0000256" key="1">
    <source>
        <dbReference type="ARBA" id="ARBA00022679"/>
    </source>
</evidence>
<dbReference type="AlphaFoldDB" id="A0A1G6KIR3"/>
<dbReference type="Proteomes" id="UP000199452">
    <property type="component" value="Unassembled WGS sequence"/>
</dbReference>
<dbReference type="RefSeq" id="WP_092437794.1">
    <property type="nucleotide sequence ID" value="NZ_FMYP01000025.1"/>
</dbReference>
<name>A0A1G6KIR3_9BACT</name>